<proteinExistence type="predicted"/>
<protein>
    <submittedName>
        <fullName evidence="2">Uncharacterized protein</fullName>
    </submittedName>
</protein>
<evidence type="ECO:0000313" key="3">
    <source>
        <dbReference type="Proteomes" id="UP000887159"/>
    </source>
</evidence>
<gene>
    <name evidence="2" type="ORF">TNCV_3941501</name>
</gene>
<evidence type="ECO:0000256" key="1">
    <source>
        <dbReference type="SAM" id="MobiDB-lite"/>
    </source>
</evidence>
<dbReference type="Proteomes" id="UP000887159">
    <property type="component" value="Unassembled WGS sequence"/>
</dbReference>
<reference evidence="2" key="1">
    <citation type="submission" date="2020-08" db="EMBL/GenBank/DDBJ databases">
        <title>Multicomponent nature underlies the extraordinary mechanical properties of spider dragline silk.</title>
        <authorList>
            <person name="Kono N."/>
            <person name="Nakamura H."/>
            <person name="Mori M."/>
            <person name="Yoshida Y."/>
            <person name="Ohtoshi R."/>
            <person name="Malay A.D."/>
            <person name="Moran D.A.P."/>
            <person name="Tomita M."/>
            <person name="Numata K."/>
            <person name="Arakawa K."/>
        </authorList>
    </citation>
    <scope>NUCLEOTIDE SEQUENCE</scope>
</reference>
<evidence type="ECO:0000313" key="2">
    <source>
        <dbReference type="EMBL" id="GFY23458.1"/>
    </source>
</evidence>
<dbReference type="EMBL" id="BMAU01021363">
    <property type="protein sequence ID" value="GFY23458.1"/>
    <property type="molecule type" value="Genomic_DNA"/>
</dbReference>
<feature type="region of interest" description="Disordered" evidence="1">
    <location>
        <begin position="1"/>
        <end position="37"/>
    </location>
</feature>
<feature type="region of interest" description="Disordered" evidence="1">
    <location>
        <begin position="96"/>
        <end position="119"/>
    </location>
</feature>
<comment type="caution">
    <text evidence="2">The sequence shown here is derived from an EMBL/GenBank/DDBJ whole genome shotgun (WGS) entry which is preliminary data.</text>
</comment>
<keyword evidence="3" id="KW-1185">Reference proteome</keyword>
<organism evidence="2 3">
    <name type="scientific">Trichonephila clavipes</name>
    <name type="common">Golden silk orbweaver</name>
    <name type="synonym">Nephila clavipes</name>
    <dbReference type="NCBI Taxonomy" id="2585209"/>
    <lineage>
        <taxon>Eukaryota</taxon>
        <taxon>Metazoa</taxon>
        <taxon>Ecdysozoa</taxon>
        <taxon>Arthropoda</taxon>
        <taxon>Chelicerata</taxon>
        <taxon>Arachnida</taxon>
        <taxon>Araneae</taxon>
        <taxon>Araneomorphae</taxon>
        <taxon>Entelegynae</taxon>
        <taxon>Araneoidea</taxon>
        <taxon>Nephilidae</taxon>
        <taxon>Trichonephila</taxon>
    </lineage>
</organism>
<feature type="compositionally biased region" description="Basic and acidic residues" evidence="1">
    <location>
        <begin position="15"/>
        <end position="25"/>
    </location>
</feature>
<accession>A0A8X6VVY8</accession>
<dbReference type="AlphaFoldDB" id="A0A8X6VVY8"/>
<name>A0A8X6VVY8_TRICX</name>
<sequence>MELQKIDASQPLETTGHRLHQDSTPRSRRKPVRQHMTTQLPMNFGLFLRWRVFCGTKARTLQPRVSDPNHYATPCNGEKNLLWAVGNLVARASDSRLEGLGSMPDATKNPPRTHGVRAR</sequence>